<comment type="caution">
    <text evidence="1">The sequence shown here is derived from an EMBL/GenBank/DDBJ whole genome shotgun (WGS) entry which is preliminary data.</text>
</comment>
<proteinExistence type="predicted"/>
<dbReference type="AlphaFoldDB" id="A0A9Q9UGW7"/>
<dbReference type="Proteomes" id="UP000760494">
    <property type="component" value="Unassembled WGS sequence"/>
</dbReference>
<evidence type="ECO:0000313" key="1">
    <source>
        <dbReference type="EMBL" id="VTT83041.1"/>
    </source>
</evidence>
<sequence length="108" mass="12482">MSAPRSRQYRRVAQACDNCRPTDMIADDLIAARRSVAQVKDRDVQHVHVFANNAPSPKPTLSMMIPLVEWRLACRLEQLEDKLDNLISRVVPPSMQERDYTHLDVRQE</sequence>
<accession>A0A9Q9UGW7</accession>
<evidence type="ECO:0000313" key="2">
    <source>
        <dbReference type="Proteomes" id="UP000760494"/>
    </source>
</evidence>
<protein>
    <submittedName>
        <fullName evidence="1">Uncharacterized protein</fullName>
    </submittedName>
</protein>
<name>A0A9Q9UGW7_FUSFU</name>
<dbReference type="EMBL" id="CABFJX010000418">
    <property type="protein sequence ID" value="VTT83041.1"/>
    <property type="molecule type" value="Genomic_DNA"/>
</dbReference>
<organism evidence="1 2">
    <name type="scientific">Fusarium fujikuroi</name>
    <name type="common">Bakanae and foot rot disease fungus</name>
    <name type="synonym">Gibberella fujikuroi</name>
    <dbReference type="NCBI Taxonomy" id="5127"/>
    <lineage>
        <taxon>Eukaryota</taxon>
        <taxon>Fungi</taxon>
        <taxon>Dikarya</taxon>
        <taxon>Ascomycota</taxon>
        <taxon>Pezizomycotina</taxon>
        <taxon>Sordariomycetes</taxon>
        <taxon>Hypocreomycetidae</taxon>
        <taxon>Hypocreales</taxon>
        <taxon>Nectriaceae</taxon>
        <taxon>Fusarium</taxon>
        <taxon>Fusarium fujikuroi species complex</taxon>
    </lineage>
</organism>
<gene>
    <name evidence="1" type="ORF">C2S_2838</name>
</gene>
<reference evidence="1" key="1">
    <citation type="submission" date="2019-05" db="EMBL/GenBank/DDBJ databases">
        <authorList>
            <person name="Piombo E."/>
        </authorList>
    </citation>
    <scope>NUCLEOTIDE SEQUENCE</scope>
    <source>
        <strain evidence="1">C2S</strain>
    </source>
</reference>